<name>K3XA72_GLOUD</name>
<dbReference type="VEuPathDB" id="FungiDB:PYU1_G014091"/>
<dbReference type="eggNOG" id="ENOG502S4WD">
    <property type="taxonomic scope" value="Eukaryota"/>
</dbReference>
<evidence type="ECO:0000256" key="1">
    <source>
        <dbReference type="SAM" id="Coils"/>
    </source>
</evidence>
<feature type="region of interest" description="Disordered" evidence="2">
    <location>
        <begin position="479"/>
        <end position="515"/>
    </location>
</feature>
<evidence type="ECO:0000313" key="3">
    <source>
        <dbReference type="EnsemblProtists" id="PYU1_T014121"/>
    </source>
</evidence>
<reference evidence="4" key="1">
    <citation type="journal article" date="2010" name="Genome Biol.">
        <title>Genome sequence of the necrotrophic plant pathogen Pythium ultimum reveals original pathogenicity mechanisms and effector repertoire.</title>
        <authorList>
            <person name="Levesque C.A."/>
            <person name="Brouwer H."/>
            <person name="Cano L."/>
            <person name="Hamilton J.P."/>
            <person name="Holt C."/>
            <person name="Huitema E."/>
            <person name="Raffaele S."/>
            <person name="Robideau G.P."/>
            <person name="Thines M."/>
            <person name="Win J."/>
            <person name="Zerillo M.M."/>
            <person name="Beakes G.W."/>
            <person name="Boore J.L."/>
            <person name="Busam D."/>
            <person name="Dumas B."/>
            <person name="Ferriera S."/>
            <person name="Fuerstenberg S.I."/>
            <person name="Gachon C.M."/>
            <person name="Gaulin E."/>
            <person name="Govers F."/>
            <person name="Grenville-Briggs L."/>
            <person name="Horner N."/>
            <person name="Hostetler J."/>
            <person name="Jiang R.H."/>
            <person name="Johnson J."/>
            <person name="Krajaejun T."/>
            <person name="Lin H."/>
            <person name="Meijer H.J."/>
            <person name="Moore B."/>
            <person name="Morris P."/>
            <person name="Phuntmart V."/>
            <person name="Puiu D."/>
            <person name="Shetty J."/>
            <person name="Stajich J.E."/>
            <person name="Tripathy S."/>
            <person name="Wawra S."/>
            <person name="van West P."/>
            <person name="Whitty B.R."/>
            <person name="Coutinho P.M."/>
            <person name="Henrissat B."/>
            <person name="Martin F."/>
            <person name="Thomas P.D."/>
            <person name="Tyler B.M."/>
            <person name="De Vries R.P."/>
            <person name="Kamoun S."/>
            <person name="Yandell M."/>
            <person name="Tisserat N."/>
            <person name="Buell C.R."/>
        </authorList>
    </citation>
    <scope>NUCLEOTIDE SEQUENCE</scope>
    <source>
        <strain evidence="4">DAOM:BR144</strain>
    </source>
</reference>
<dbReference type="HOGENOM" id="CLU_395641_0_0_1"/>
<sequence>MVGGATSDDWNFPQVDGYESTDDDERCQLLASISELISRMLEAQEDDDDNQDDDISNNSPGHDDNESAVKAEPASTDAQGSQNSTTRELVLQRTLSQALLELTSEQDNVRLAANAGNALLDQLDDARAETHVVLDQLHKCQQELEAAQVERRRLDQQCDAMERELMQFHAAQCSTEREAPCRANGVLNERESSKNCQHTAVNWNAIVEENNEFKRRCLELENQQTKERSAFRKLQHERLHGQTKLDHLLIKHGRANEDVVFLTAQITHLQADHNDAIAARDNLRVTARRLESDNSALVQKLEDRDALIDSLYNERRAASTAAQVLENRVVRLEAETQTLAKALAASKKQWETHKCPNDDSSEENVRLQQYTRDLEQLLEEAQHALAELKMENRVLRRHNKSPTGPAQVVEQYVRRRKSMTTTTCADLLAADKAYRSRQNQQQQRERAKTYDGVERTADKTFQQEQDRESHGVQGMVAKQTEPPLDQNVPQSDTDSSDSQTEDLAAPMGTTQHNTSNPTFLHQVAARRRRRYTYTAMRPTADPIQSAHAGERMRRSTITDASVLESSSLAEAVGGTPTAPLYFGLSFIACATAAGILSRR</sequence>
<protein>
    <submittedName>
        <fullName evidence="3">Uncharacterized protein</fullName>
    </submittedName>
</protein>
<dbReference type="OMA" id="CTSPNQW"/>
<feature type="region of interest" description="Disordered" evidence="2">
    <location>
        <begin position="434"/>
        <end position="454"/>
    </location>
</feature>
<feature type="coiled-coil region" evidence="1">
    <location>
        <begin position="280"/>
        <end position="398"/>
    </location>
</feature>
<dbReference type="EnsemblProtists" id="PYU1_T014121">
    <property type="protein sequence ID" value="PYU1_T014121"/>
    <property type="gene ID" value="PYU1_G014091"/>
</dbReference>
<dbReference type="InParanoid" id="K3XA72"/>
<evidence type="ECO:0000256" key="2">
    <source>
        <dbReference type="SAM" id="MobiDB-lite"/>
    </source>
</evidence>
<keyword evidence="1" id="KW-0175">Coiled coil</keyword>
<feature type="compositionally biased region" description="Acidic residues" evidence="2">
    <location>
        <begin position="43"/>
        <end position="55"/>
    </location>
</feature>
<reference evidence="3" key="3">
    <citation type="submission" date="2015-02" db="UniProtKB">
        <authorList>
            <consortium name="EnsemblProtists"/>
        </authorList>
    </citation>
    <scope>IDENTIFICATION</scope>
    <source>
        <strain evidence="3">DAOM BR144</strain>
    </source>
</reference>
<keyword evidence="4" id="KW-1185">Reference proteome</keyword>
<feature type="compositionally biased region" description="Polar residues" evidence="2">
    <location>
        <begin position="76"/>
        <end position="88"/>
    </location>
</feature>
<feature type="compositionally biased region" description="Basic and acidic residues" evidence="2">
    <location>
        <begin position="443"/>
        <end position="454"/>
    </location>
</feature>
<dbReference type="Proteomes" id="UP000019132">
    <property type="component" value="Unassembled WGS sequence"/>
</dbReference>
<feature type="region of interest" description="Disordered" evidence="2">
    <location>
        <begin position="1"/>
        <end position="26"/>
    </location>
</feature>
<feature type="coiled-coil region" evidence="1">
    <location>
        <begin position="137"/>
        <end position="171"/>
    </location>
</feature>
<feature type="compositionally biased region" description="Low complexity" evidence="2">
    <location>
        <begin position="490"/>
        <end position="502"/>
    </location>
</feature>
<proteinExistence type="predicted"/>
<reference evidence="4" key="2">
    <citation type="submission" date="2010-04" db="EMBL/GenBank/DDBJ databases">
        <authorList>
            <person name="Buell R."/>
            <person name="Hamilton J."/>
            <person name="Hostetler J."/>
        </authorList>
    </citation>
    <scope>NUCLEOTIDE SEQUENCE [LARGE SCALE GENOMIC DNA]</scope>
    <source>
        <strain evidence="4">DAOM:BR144</strain>
    </source>
</reference>
<organism evidence="3 4">
    <name type="scientific">Globisporangium ultimum (strain ATCC 200006 / CBS 805.95 / DAOM BR144)</name>
    <name type="common">Pythium ultimum</name>
    <dbReference type="NCBI Taxonomy" id="431595"/>
    <lineage>
        <taxon>Eukaryota</taxon>
        <taxon>Sar</taxon>
        <taxon>Stramenopiles</taxon>
        <taxon>Oomycota</taxon>
        <taxon>Peronosporomycetes</taxon>
        <taxon>Pythiales</taxon>
        <taxon>Pythiaceae</taxon>
        <taxon>Globisporangium</taxon>
    </lineage>
</organism>
<feature type="region of interest" description="Disordered" evidence="2">
    <location>
        <begin position="38"/>
        <end position="88"/>
    </location>
</feature>
<dbReference type="EMBL" id="GL376563">
    <property type="status" value="NOT_ANNOTATED_CDS"/>
    <property type="molecule type" value="Genomic_DNA"/>
</dbReference>
<dbReference type="AlphaFoldDB" id="K3XA72"/>
<evidence type="ECO:0000313" key="4">
    <source>
        <dbReference type="Proteomes" id="UP000019132"/>
    </source>
</evidence>
<accession>K3XA72</accession>